<dbReference type="AlphaFoldDB" id="A0AAV0WBJ1"/>
<feature type="compositionally biased region" description="Basic residues" evidence="9">
    <location>
        <begin position="99"/>
        <end position="117"/>
    </location>
</feature>
<keyword evidence="11" id="KW-1185">Reference proteome</keyword>
<keyword evidence="4" id="KW-0802">TPR repeat</keyword>
<evidence type="ECO:0000256" key="3">
    <source>
        <dbReference type="ARBA" id="ARBA00022737"/>
    </source>
</evidence>
<feature type="compositionally biased region" description="Gly residues" evidence="9">
    <location>
        <begin position="388"/>
        <end position="399"/>
    </location>
</feature>
<dbReference type="InterPro" id="IPR019734">
    <property type="entry name" value="TPR_rpt"/>
</dbReference>
<comment type="caution">
    <text evidence="10">The sequence shown here is derived from an EMBL/GenBank/DDBJ whole genome shotgun (WGS) entry which is preliminary data.</text>
</comment>
<feature type="region of interest" description="Disordered" evidence="9">
    <location>
        <begin position="380"/>
        <end position="421"/>
    </location>
</feature>
<evidence type="ECO:0000313" key="11">
    <source>
        <dbReference type="Proteomes" id="UP001160148"/>
    </source>
</evidence>
<evidence type="ECO:0000256" key="6">
    <source>
        <dbReference type="ARBA" id="ARBA00023273"/>
    </source>
</evidence>
<feature type="compositionally biased region" description="Gly residues" evidence="9">
    <location>
        <begin position="46"/>
        <end position="67"/>
    </location>
</feature>
<feature type="compositionally biased region" description="Gly residues" evidence="9">
    <location>
        <begin position="85"/>
        <end position="98"/>
    </location>
</feature>
<keyword evidence="5" id="KW-0206">Cytoskeleton</keyword>
<dbReference type="InterPro" id="IPR011990">
    <property type="entry name" value="TPR-like_helical_dom_sf"/>
</dbReference>
<dbReference type="InterPro" id="IPR040111">
    <property type="entry name" value="ODAD4"/>
</dbReference>
<accession>A0AAV0WBJ1</accession>
<dbReference type="PANTHER" id="PTHR23040:SF1">
    <property type="entry name" value="OUTER DYNEIN ARM-DOCKING COMPLEX SUBUNIT 4"/>
    <property type="match status" value="1"/>
</dbReference>
<dbReference type="Gene3D" id="1.25.40.10">
    <property type="entry name" value="Tetratricopeptide repeat domain"/>
    <property type="match status" value="1"/>
</dbReference>
<dbReference type="SMART" id="SM00028">
    <property type="entry name" value="TPR"/>
    <property type="match status" value="3"/>
</dbReference>
<dbReference type="SUPFAM" id="SSF48452">
    <property type="entry name" value="TPR-like"/>
    <property type="match status" value="1"/>
</dbReference>
<feature type="compositionally biased region" description="Gly residues" evidence="9">
    <location>
        <begin position="118"/>
        <end position="128"/>
    </location>
</feature>
<evidence type="ECO:0000256" key="8">
    <source>
        <dbReference type="ARBA" id="ARBA00034143"/>
    </source>
</evidence>
<dbReference type="GO" id="GO:0005930">
    <property type="term" value="C:axoneme"/>
    <property type="evidence" value="ECO:0007669"/>
    <property type="project" value="UniProtKB-SubCell"/>
</dbReference>
<evidence type="ECO:0000313" key="10">
    <source>
        <dbReference type="EMBL" id="CAI6353209.1"/>
    </source>
</evidence>
<dbReference type="PANTHER" id="PTHR23040">
    <property type="match status" value="1"/>
</dbReference>
<keyword evidence="6" id="KW-0966">Cell projection</keyword>
<evidence type="ECO:0000256" key="2">
    <source>
        <dbReference type="ARBA" id="ARBA00022490"/>
    </source>
</evidence>
<keyword evidence="2" id="KW-0963">Cytoplasm</keyword>
<evidence type="ECO:0000256" key="5">
    <source>
        <dbReference type="ARBA" id="ARBA00023212"/>
    </source>
</evidence>
<evidence type="ECO:0000256" key="7">
    <source>
        <dbReference type="ARBA" id="ARBA00034139"/>
    </source>
</evidence>
<dbReference type="Proteomes" id="UP001160148">
    <property type="component" value="Unassembled WGS sequence"/>
</dbReference>
<organism evidence="10 11">
    <name type="scientific">Macrosiphum euphorbiae</name>
    <name type="common">potato aphid</name>
    <dbReference type="NCBI Taxonomy" id="13131"/>
    <lineage>
        <taxon>Eukaryota</taxon>
        <taxon>Metazoa</taxon>
        <taxon>Ecdysozoa</taxon>
        <taxon>Arthropoda</taxon>
        <taxon>Hexapoda</taxon>
        <taxon>Insecta</taxon>
        <taxon>Pterygota</taxon>
        <taxon>Neoptera</taxon>
        <taxon>Paraneoptera</taxon>
        <taxon>Hemiptera</taxon>
        <taxon>Sternorrhyncha</taxon>
        <taxon>Aphidomorpha</taxon>
        <taxon>Aphidoidea</taxon>
        <taxon>Aphididae</taxon>
        <taxon>Macrosiphini</taxon>
        <taxon>Macrosiphum</taxon>
    </lineage>
</organism>
<evidence type="ECO:0000256" key="4">
    <source>
        <dbReference type="ARBA" id="ARBA00022803"/>
    </source>
</evidence>
<sequence>MAGLGDTSGDIQPRTDHAKDILQMTRDSEMMQSYVRVGKSDESDDCGGGGSEGNGVSVGGVGGGVGRGESDSDDVAGATGYVVGASGGDGHGVSGAGRTGRKGCRVAAGRRHGRRRGGGGGGGGGGAAAGGGGGGGGSFGGGGGGGGATTTFDELTEEFKTRKSGTGGGGGVGGGVGGGGSGFGGGWAKRHKRDSRSRLLEEVYTDKDRAAAVNLGTRDIKASLRMKRRQDRNRTLHIPSTAESPTLLALARHCVNDVSVSLEFIDKALELSPNDKTALVSRSKCYLLLGQPRLALKDAEVALNEDSTYLKAIYQKAEALYHLGDFEHSLVFYHRGLHVRPELEQFRLGVQKAREAIENAIGKMKDTAVVMQQVGWGDKRQATTTGTVNGGSGGVGGSRGSTPAVTGSSTRRKDAAASAATTKSQSKMLLRELCVDKDYLEHLTIDPNIVSAIQENDNYILSEAKDGISFLNGREEFWKQQKLIN</sequence>
<feature type="region of interest" description="Disordered" evidence="9">
    <location>
        <begin position="1"/>
        <end position="128"/>
    </location>
</feature>
<name>A0AAV0WBJ1_9HEMI</name>
<evidence type="ECO:0000256" key="9">
    <source>
        <dbReference type="SAM" id="MobiDB-lite"/>
    </source>
</evidence>
<reference evidence="10 11" key="1">
    <citation type="submission" date="2023-01" db="EMBL/GenBank/DDBJ databases">
        <authorList>
            <person name="Whitehead M."/>
        </authorList>
    </citation>
    <scope>NUCLEOTIDE SEQUENCE [LARGE SCALE GENOMIC DNA]</scope>
</reference>
<protein>
    <recommendedName>
        <fullName evidence="7">Outer dynein arm-docking complex subunit 4</fullName>
    </recommendedName>
    <alternativeName>
        <fullName evidence="8">Tetratricopeptide repeat protein 25</fullName>
    </alternativeName>
</protein>
<evidence type="ECO:0000256" key="1">
    <source>
        <dbReference type="ARBA" id="ARBA00004430"/>
    </source>
</evidence>
<dbReference type="EMBL" id="CARXXK010000002">
    <property type="protein sequence ID" value="CAI6353209.1"/>
    <property type="molecule type" value="Genomic_DNA"/>
</dbReference>
<comment type="subcellular location">
    <subcellularLocation>
        <location evidence="1">Cytoplasm</location>
        <location evidence="1">Cytoskeleton</location>
        <location evidence="1">Cilium axoneme</location>
    </subcellularLocation>
</comment>
<keyword evidence="3" id="KW-0677">Repeat</keyword>
<proteinExistence type="predicted"/>
<gene>
    <name evidence="10" type="ORF">MEUPH1_LOCUS9356</name>
</gene>